<dbReference type="EMBL" id="JABDHM010000082">
    <property type="protein sequence ID" value="KAF5218955.1"/>
    <property type="molecule type" value="Genomic_DNA"/>
</dbReference>
<name>A0A7J6XXM0_TRYCR</name>
<dbReference type="PROSITE" id="PS50195">
    <property type="entry name" value="PX"/>
    <property type="match status" value="1"/>
</dbReference>
<feature type="region of interest" description="Disordered" evidence="1">
    <location>
        <begin position="665"/>
        <end position="709"/>
    </location>
</feature>
<evidence type="ECO:0000256" key="1">
    <source>
        <dbReference type="SAM" id="MobiDB-lite"/>
    </source>
</evidence>
<comment type="caution">
    <text evidence="4">The sequence shown here is derived from an EMBL/GenBank/DDBJ whole genome shotgun (WGS) entry which is preliminary data.</text>
</comment>
<evidence type="ECO:0000259" key="3">
    <source>
        <dbReference type="PROSITE" id="PS50195"/>
    </source>
</evidence>
<dbReference type="InterPro" id="IPR001683">
    <property type="entry name" value="PX_dom"/>
</dbReference>
<dbReference type="SUPFAM" id="SSF64268">
    <property type="entry name" value="PX domain"/>
    <property type="match status" value="1"/>
</dbReference>
<gene>
    <name evidence="4" type="ORF">ECC02_008124</name>
</gene>
<proteinExistence type="predicted"/>
<feature type="compositionally biased region" description="Basic and acidic residues" evidence="1">
    <location>
        <begin position="125"/>
        <end position="135"/>
    </location>
</feature>
<keyword evidence="2" id="KW-0812">Transmembrane</keyword>
<accession>A0A7J6XXM0</accession>
<feature type="transmembrane region" description="Helical" evidence="2">
    <location>
        <begin position="7"/>
        <end position="28"/>
    </location>
</feature>
<dbReference type="Proteomes" id="UP000583944">
    <property type="component" value="Unassembled WGS sequence"/>
</dbReference>
<feature type="transmembrane region" description="Helical" evidence="2">
    <location>
        <begin position="34"/>
        <end position="57"/>
    </location>
</feature>
<feature type="region of interest" description="Disordered" evidence="1">
    <location>
        <begin position="102"/>
        <end position="135"/>
    </location>
</feature>
<evidence type="ECO:0000313" key="4">
    <source>
        <dbReference type="EMBL" id="KAF5218955.1"/>
    </source>
</evidence>
<dbReference type="Gene3D" id="3.30.1520.10">
    <property type="entry name" value="Phox-like domain"/>
    <property type="match status" value="1"/>
</dbReference>
<feature type="compositionally biased region" description="Basic and acidic residues" evidence="1">
    <location>
        <begin position="338"/>
        <end position="347"/>
    </location>
</feature>
<dbReference type="VEuPathDB" id="TriTrypDB:BCY84_16649"/>
<keyword evidence="2" id="KW-0472">Membrane</keyword>
<feature type="region of interest" description="Disordered" evidence="1">
    <location>
        <begin position="742"/>
        <end position="791"/>
    </location>
</feature>
<reference evidence="4 5" key="1">
    <citation type="journal article" date="2019" name="Genome Biol. Evol.">
        <title>Nanopore Sequencing Significantly Improves Genome Assembly of the Protozoan Parasite Trypanosoma cruzi.</title>
        <authorList>
            <person name="Diaz-Viraque F."/>
            <person name="Pita S."/>
            <person name="Greif G."/>
            <person name="de Souza R.C.M."/>
            <person name="Iraola G."/>
            <person name="Robello C."/>
        </authorList>
    </citation>
    <scope>NUCLEOTIDE SEQUENCE [LARGE SCALE GENOMIC DNA]</scope>
    <source>
        <strain evidence="4 5">Berenice</strain>
    </source>
</reference>
<keyword evidence="2" id="KW-1133">Transmembrane helix</keyword>
<evidence type="ECO:0000313" key="5">
    <source>
        <dbReference type="Proteomes" id="UP000583944"/>
    </source>
</evidence>
<dbReference type="CDD" id="cd06093">
    <property type="entry name" value="PX_domain"/>
    <property type="match status" value="1"/>
</dbReference>
<feature type="compositionally biased region" description="Low complexity" evidence="1">
    <location>
        <begin position="742"/>
        <end position="757"/>
    </location>
</feature>
<organism evidence="4 5">
    <name type="scientific">Trypanosoma cruzi</name>
    <dbReference type="NCBI Taxonomy" id="5693"/>
    <lineage>
        <taxon>Eukaryota</taxon>
        <taxon>Discoba</taxon>
        <taxon>Euglenozoa</taxon>
        <taxon>Kinetoplastea</taxon>
        <taxon>Metakinetoplastina</taxon>
        <taxon>Trypanosomatida</taxon>
        <taxon>Trypanosomatidae</taxon>
        <taxon>Trypanosoma</taxon>
        <taxon>Schizotrypanum</taxon>
    </lineage>
</organism>
<dbReference type="AlphaFoldDB" id="A0A7J6XXM0"/>
<dbReference type="InterPro" id="IPR036871">
    <property type="entry name" value="PX_dom_sf"/>
</dbReference>
<evidence type="ECO:0000256" key="2">
    <source>
        <dbReference type="SAM" id="Phobius"/>
    </source>
</evidence>
<feature type="domain" description="PX" evidence="3">
    <location>
        <begin position="189"/>
        <end position="330"/>
    </location>
</feature>
<feature type="compositionally biased region" description="Acidic residues" evidence="1">
    <location>
        <begin position="113"/>
        <end position="124"/>
    </location>
</feature>
<dbReference type="GO" id="GO:0035091">
    <property type="term" value="F:phosphatidylinositol binding"/>
    <property type="evidence" value="ECO:0007669"/>
    <property type="project" value="InterPro"/>
</dbReference>
<feature type="region of interest" description="Disordered" evidence="1">
    <location>
        <begin position="331"/>
        <end position="365"/>
    </location>
</feature>
<dbReference type="VEuPathDB" id="TriTrypDB:ECC02_008124"/>
<protein>
    <recommendedName>
        <fullName evidence="3">PX domain-containing protein</fullName>
    </recommendedName>
</protein>
<feature type="compositionally biased region" description="Basic and acidic residues" evidence="1">
    <location>
        <begin position="696"/>
        <end position="709"/>
    </location>
</feature>
<sequence>MSCVCICICICMYLMVFLFGEGCVAFTFSFSPVIFIHFFFLYFFFIYFKLLFPYLFVMRDVMSRGMTGEDDIIFDAAAIEAKKKKKEPRNYLTDGALERMERGESVASRAGECNDDEEAEEEEGNDGRSDPRRVKEGNKSLFSRIRHRLQPHRCGEKDPSNTFIAEVRGVTLHASVPRLLTADTLAGLCIQEASVPFATVFYSSEGFVVKYAVVLRLSDGRRLAADRRYSDLLSLHHVMKKIHFNSARRSFVGHVAQSASVPPFPHFPGRGIMRGSKYPTITFLLQRRRELDEYFRVLTCESPAGVQECLTSFAARELLIRFCMPTSRRCGTDDGAAEEPHEGDAGERRKKKGDSRKDKGGMKGTLPISTHATSFCLLDDGFDWDALLGSVKATGTSSLLLFPSSSSLSLEHRQAATMKPKCTLTSSSAMSFEVNEGVLQMNLGDFSALRRVLEPRLECTDNNDNNDSSGTWREDEHVAHAGMMSFFNAPQRASVCRNPRWIQDAYGVRKSTTGDPNTTMLPCMSAIPTLLFATSHAKMYFDAMNPHRLRVVVVCSEGHECITEVMRRRDALVAFYTVVAGRHNVDMLPSAEEAGYLLSGYRRHKRWGPLLRMKMLGMKSPRCHLTPRTSSSKNSSSAPLLSVAAAPISLAAEAKCHRDAAADTAVTITSTRTEKRDGAEGDEPATGQALSQNSPSHDRPEDTKHKCPEPLHTERDVSELPAAADDDDGNNGVDAVVRVPSCSSSSLQPLLSASPPVFSEEDVRHEPPTAEPIDGVDEHKQQQQPPPPLHAESVFPAAAATTTTPEMSAAPAGHSIEGRTHPQNPVCWNSVHLVAVAGEEENVEPAPYCACTCTKFCQRYRSLHEVENVGETRLVTIAGSVDAHNVSRQGGDDEKQMVQSTPGGMVLTDMYKTACGYTIYIQPPMNP</sequence>